<accession>A0A3N7HJI1</accession>
<proteinExistence type="predicted"/>
<organism evidence="3 4">
    <name type="scientific">Piscinibacter terrae</name>
    <dbReference type="NCBI Taxonomy" id="2496871"/>
    <lineage>
        <taxon>Bacteria</taxon>
        <taxon>Pseudomonadati</taxon>
        <taxon>Pseudomonadota</taxon>
        <taxon>Betaproteobacteria</taxon>
        <taxon>Burkholderiales</taxon>
        <taxon>Sphaerotilaceae</taxon>
        <taxon>Piscinibacter</taxon>
    </lineage>
</organism>
<dbReference type="EMBL" id="QUSW01000010">
    <property type="protein sequence ID" value="RQP21673.1"/>
    <property type="molecule type" value="Genomic_DNA"/>
</dbReference>
<dbReference type="AlphaFoldDB" id="A0A3N7HJI1"/>
<feature type="transmembrane region" description="Helical" evidence="1">
    <location>
        <begin position="35"/>
        <end position="61"/>
    </location>
</feature>
<dbReference type="Pfam" id="PF11127">
    <property type="entry name" value="YgaP-like_TM"/>
    <property type="match status" value="1"/>
</dbReference>
<dbReference type="Proteomes" id="UP000267464">
    <property type="component" value="Unassembled WGS sequence"/>
</dbReference>
<keyword evidence="1" id="KW-1133">Transmembrane helix</keyword>
<keyword evidence="1" id="KW-0472">Membrane</keyword>
<keyword evidence="4" id="KW-1185">Reference proteome</keyword>
<dbReference type="RefSeq" id="WP_124543615.1">
    <property type="nucleotide sequence ID" value="NZ_QUSW01000010.1"/>
</dbReference>
<dbReference type="OrthoDB" id="8781369at2"/>
<reference evidence="3 4" key="1">
    <citation type="submission" date="2018-08" db="EMBL/GenBank/DDBJ databases">
        <authorList>
            <person name="Khan S.A."/>
            <person name="Jeon C.O."/>
            <person name="Chun B.H."/>
            <person name="Jeong S.E."/>
        </authorList>
    </citation>
    <scope>NUCLEOTIDE SEQUENCE [LARGE SCALE GENOMIC DNA]</scope>
    <source>
        <strain evidence="3 4">S-16</strain>
    </source>
</reference>
<reference evidence="3 4" key="2">
    <citation type="submission" date="2018-12" db="EMBL/GenBank/DDBJ databases">
        <title>Rhizobacter gummiphilus sp. nov., a rubber-degrading bacterium isolated from the soil of a botanical garden in Japan.</title>
        <authorList>
            <person name="Shunsuke S.S."/>
        </authorList>
    </citation>
    <scope>NUCLEOTIDE SEQUENCE [LARGE SCALE GENOMIC DNA]</scope>
    <source>
        <strain evidence="3 4">S-16</strain>
    </source>
</reference>
<evidence type="ECO:0000313" key="4">
    <source>
        <dbReference type="Proteomes" id="UP000267464"/>
    </source>
</evidence>
<protein>
    <submittedName>
        <fullName evidence="3">DUF2892 domain-containing protein</fullName>
    </submittedName>
</protein>
<gene>
    <name evidence="3" type="ORF">DZC73_27600</name>
</gene>
<comment type="caution">
    <text evidence="3">The sequence shown here is derived from an EMBL/GenBank/DDBJ whole genome shotgun (WGS) entry which is preliminary data.</text>
</comment>
<dbReference type="InterPro" id="IPR021309">
    <property type="entry name" value="YgaP-like_TM"/>
</dbReference>
<sequence length="67" mass="7296">MWYAKNLPVWERALRFIAALLMGLGAWRMGAGPVAFALVASAVITVVTALVGFCPMCAMVGRRRLDQ</sequence>
<keyword evidence="1" id="KW-0812">Transmembrane</keyword>
<evidence type="ECO:0000256" key="1">
    <source>
        <dbReference type="SAM" id="Phobius"/>
    </source>
</evidence>
<feature type="transmembrane region" description="Helical" evidence="1">
    <location>
        <begin position="12"/>
        <end position="29"/>
    </location>
</feature>
<evidence type="ECO:0000259" key="2">
    <source>
        <dbReference type="Pfam" id="PF11127"/>
    </source>
</evidence>
<evidence type="ECO:0000313" key="3">
    <source>
        <dbReference type="EMBL" id="RQP21673.1"/>
    </source>
</evidence>
<feature type="domain" description="Inner membrane protein YgaP-like transmembrane" evidence="2">
    <location>
        <begin position="4"/>
        <end position="64"/>
    </location>
</feature>
<name>A0A3N7HJI1_9BURK</name>